<sequence length="339" mass="38631">MTADTKIMAYRMLRLVFLVCLLRSSTQECPEGFFGKNCSMMCHCKGGSANCIDGNCTQGCDKEYIGHLCQYKAFPPREDKTMLWLQDDNPNTCNDGTVTPPVVIVPFFKTAVTYMRITFQQRGLFEKTSFRLHRIEGGKKITMQCSRRLTLQVDTAGKIFDIPCFSRKVVHSITFDGEGARQLCEVLLSPGRDIMMSFARVANSPTTDMWDEYGCTTAQRYFTWQISLEAPCEINMIMFHTPIVGPKHFEVTVADFGYRAVHSHDEATGNVTFTIVLKRDNPKRQMFAQFGVLNKHDAQPFRFCNLEILGAKKCDEVQHDKIMDILEKTDIDGKDLRIM</sequence>
<comment type="caution">
    <text evidence="2">The sequence shown here is derived from an EMBL/GenBank/DDBJ whole genome shotgun (WGS) entry which is preliminary data.</text>
</comment>
<evidence type="ECO:0000313" key="3">
    <source>
        <dbReference type="Proteomes" id="UP000762676"/>
    </source>
</evidence>
<keyword evidence="3" id="KW-1185">Reference proteome</keyword>
<dbReference type="EMBL" id="BMAT01011159">
    <property type="protein sequence ID" value="GFR67706.1"/>
    <property type="molecule type" value="Genomic_DNA"/>
</dbReference>
<protein>
    <recommendedName>
        <fullName evidence="4">EGF-like domain-containing protein</fullName>
    </recommendedName>
</protein>
<accession>A0AAV4F4H1</accession>
<feature type="signal peptide" evidence="1">
    <location>
        <begin position="1"/>
        <end position="27"/>
    </location>
</feature>
<name>A0AAV4F4H1_9GAST</name>
<keyword evidence="1" id="KW-0732">Signal</keyword>
<evidence type="ECO:0000256" key="1">
    <source>
        <dbReference type="SAM" id="SignalP"/>
    </source>
</evidence>
<organism evidence="2 3">
    <name type="scientific">Elysia marginata</name>
    <dbReference type="NCBI Taxonomy" id="1093978"/>
    <lineage>
        <taxon>Eukaryota</taxon>
        <taxon>Metazoa</taxon>
        <taxon>Spiralia</taxon>
        <taxon>Lophotrochozoa</taxon>
        <taxon>Mollusca</taxon>
        <taxon>Gastropoda</taxon>
        <taxon>Heterobranchia</taxon>
        <taxon>Euthyneura</taxon>
        <taxon>Panpulmonata</taxon>
        <taxon>Sacoglossa</taxon>
        <taxon>Placobranchoidea</taxon>
        <taxon>Plakobranchidae</taxon>
        <taxon>Elysia</taxon>
    </lineage>
</organism>
<gene>
    <name evidence="2" type="ORF">ElyMa_005589800</name>
</gene>
<evidence type="ECO:0008006" key="4">
    <source>
        <dbReference type="Google" id="ProtNLM"/>
    </source>
</evidence>
<dbReference type="Proteomes" id="UP000762676">
    <property type="component" value="Unassembled WGS sequence"/>
</dbReference>
<proteinExistence type="predicted"/>
<reference evidence="2 3" key="1">
    <citation type="journal article" date="2021" name="Elife">
        <title>Chloroplast acquisition without the gene transfer in kleptoplastic sea slugs, Plakobranchus ocellatus.</title>
        <authorList>
            <person name="Maeda T."/>
            <person name="Takahashi S."/>
            <person name="Yoshida T."/>
            <person name="Shimamura S."/>
            <person name="Takaki Y."/>
            <person name="Nagai Y."/>
            <person name="Toyoda A."/>
            <person name="Suzuki Y."/>
            <person name="Arimoto A."/>
            <person name="Ishii H."/>
            <person name="Satoh N."/>
            <person name="Nishiyama T."/>
            <person name="Hasebe M."/>
            <person name="Maruyama T."/>
            <person name="Minagawa J."/>
            <person name="Obokata J."/>
            <person name="Shigenobu S."/>
        </authorList>
    </citation>
    <scope>NUCLEOTIDE SEQUENCE [LARGE SCALE GENOMIC DNA]</scope>
</reference>
<feature type="chain" id="PRO_5044022495" description="EGF-like domain-containing protein" evidence="1">
    <location>
        <begin position="28"/>
        <end position="339"/>
    </location>
</feature>
<dbReference type="AlphaFoldDB" id="A0AAV4F4H1"/>
<evidence type="ECO:0000313" key="2">
    <source>
        <dbReference type="EMBL" id="GFR67706.1"/>
    </source>
</evidence>